<evidence type="ECO:0000313" key="18">
    <source>
        <dbReference type="Proteomes" id="UP001569428"/>
    </source>
</evidence>
<dbReference type="Gene3D" id="3.30.420.40">
    <property type="match status" value="2"/>
</dbReference>
<dbReference type="EMBL" id="JBGMEK010000009">
    <property type="protein sequence ID" value="MFA0810575.1"/>
    <property type="molecule type" value="Genomic_DNA"/>
</dbReference>
<dbReference type="Proteomes" id="UP001569428">
    <property type="component" value="Unassembled WGS sequence"/>
</dbReference>
<evidence type="ECO:0000256" key="14">
    <source>
        <dbReference type="ARBA" id="ARBA00038036"/>
    </source>
</evidence>
<keyword evidence="8 16" id="KW-0808">Transferase</keyword>
<comment type="similarity">
    <text evidence="14 16">Belongs to the type III pantothenate kinase family.</text>
</comment>
<evidence type="ECO:0000256" key="13">
    <source>
        <dbReference type="ARBA" id="ARBA00022993"/>
    </source>
</evidence>
<keyword evidence="9 16" id="KW-0547">Nucleotide-binding</keyword>
<comment type="pathway">
    <text evidence="4 16">Cofactor biosynthesis; coenzyme A biosynthesis; CoA from (R)-pantothenate: step 1/5.</text>
</comment>
<dbReference type="CDD" id="cd24015">
    <property type="entry name" value="ASKHA_NBD_PanK-III"/>
    <property type="match status" value="1"/>
</dbReference>
<sequence length="249" mass="27076">MILELDIGNTRGKWRLLNEGQVDMRGHFGTSDLREGRMPDGWDKLSLDSHPHRVRVVNVAGPVVAESLAEHVRALFSLEVEFSQVLTECAGVACGYDNHRLLGADRWLAMLAAYGRAQQAALIVDCGSAVTLDLIDNQGGHLGGYIVPGIGLMQRSLRLDTHAASSAQELCLTETLGAGRNTDEAINRGLFLMVLGAIDRALDELRVCSDEEPLIWLTGGDGPLLSSHYRREHHLVPELVLDGLALSNP</sequence>
<keyword evidence="11 16" id="KW-0067">ATP-binding</keyword>
<feature type="binding site" evidence="16">
    <location>
        <begin position="6"/>
        <end position="13"/>
    </location>
    <ligand>
        <name>ATP</name>
        <dbReference type="ChEBI" id="CHEBI:30616"/>
    </ligand>
</feature>
<dbReference type="RefSeq" id="WP_371838148.1">
    <property type="nucleotide sequence ID" value="NZ_JBGMEK010000009.1"/>
</dbReference>
<name>A0ABV4NX02_9GAMM</name>
<comment type="function">
    <text evidence="16">Catalyzes the phosphorylation of pantothenate (Pan), the first step in CoA biosynthesis.</text>
</comment>
<dbReference type="InterPro" id="IPR043129">
    <property type="entry name" value="ATPase_NBD"/>
</dbReference>
<comment type="subunit">
    <text evidence="5 16">Homodimer.</text>
</comment>
<comment type="cofactor">
    <cofactor evidence="2">
        <name>K(+)</name>
        <dbReference type="ChEBI" id="CHEBI:29103"/>
    </cofactor>
</comment>
<accession>A0ABV4NX02</accession>
<evidence type="ECO:0000256" key="9">
    <source>
        <dbReference type="ARBA" id="ARBA00022741"/>
    </source>
</evidence>
<evidence type="ECO:0000256" key="7">
    <source>
        <dbReference type="ARBA" id="ARBA00022490"/>
    </source>
</evidence>
<keyword evidence="7 16" id="KW-0963">Cytoplasm</keyword>
<feature type="binding site" evidence="16">
    <location>
        <position position="125"/>
    </location>
    <ligand>
        <name>K(+)</name>
        <dbReference type="ChEBI" id="CHEBI:29103"/>
    </ligand>
</feature>
<dbReference type="GO" id="GO:0004594">
    <property type="term" value="F:pantothenate kinase activity"/>
    <property type="evidence" value="ECO:0007669"/>
    <property type="project" value="UniProtKB-EC"/>
</dbReference>
<keyword evidence="13 16" id="KW-0173">Coenzyme A biosynthesis</keyword>
<comment type="subcellular location">
    <subcellularLocation>
        <location evidence="3 16">Cytoplasm</location>
    </subcellularLocation>
</comment>
<organism evidence="17 18">
    <name type="scientific">Microbulbifer epialgicus</name>
    <dbReference type="NCBI Taxonomy" id="393907"/>
    <lineage>
        <taxon>Bacteria</taxon>
        <taxon>Pseudomonadati</taxon>
        <taxon>Pseudomonadota</taxon>
        <taxon>Gammaproteobacteria</taxon>
        <taxon>Cellvibrionales</taxon>
        <taxon>Microbulbiferaceae</taxon>
        <taxon>Microbulbifer</taxon>
    </lineage>
</organism>
<evidence type="ECO:0000256" key="6">
    <source>
        <dbReference type="ARBA" id="ARBA00012102"/>
    </source>
</evidence>
<feature type="binding site" evidence="16">
    <location>
        <position position="96"/>
    </location>
    <ligand>
        <name>substrate</name>
    </ligand>
</feature>
<feature type="binding site" evidence="16">
    <location>
        <position position="182"/>
    </location>
    <ligand>
        <name>substrate</name>
    </ligand>
</feature>
<gene>
    <name evidence="16" type="primary">coaX</name>
    <name evidence="17" type="ORF">ACCI49_06550</name>
</gene>
<evidence type="ECO:0000256" key="4">
    <source>
        <dbReference type="ARBA" id="ARBA00005225"/>
    </source>
</evidence>
<dbReference type="HAMAP" id="MF_01274">
    <property type="entry name" value="Pantothen_kinase_3"/>
    <property type="match status" value="1"/>
</dbReference>
<comment type="cofactor">
    <cofactor evidence="16">
        <name>NH4(+)</name>
        <dbReference type="ChEBI" id="CHEBI:28938"/>
    </cofactor>
    <cofactor evidence="16">
        <name>K(+)</name>
        <dbReference type="ChEBI" id="CHEBI:29103"/>
    </cofactor>
    <text evidence="16">A monovalent cation. Ammonium or potassium.</text>
</comment>
<reference evidence="17 18" key="1">
    <citation type="submission" date="2024-08" db="EMBL/GenBank/DDBJ databases">
        <authorList>
            <person name="Ishaq N."/>
        </authorList>
    </citation>
    <scope>NUCLEOTIDE SEQUENCE [LARGE SCALE GENOMIC DNA]</scope>
    <source>
        <strain evidence="17 18">DSM 18651</strain>
    </source>
</reference>
<dbReference type="EC" id="2.7.1.33" evidence="6 16"/>
<evidence type="ECO:0000256" key="11">
    <source>
        <dbReference type="ARBA" id="ARBA00022840"/>
    </source>
</evidence>
<evidence type="ECO:0000256" key="2">
    <source>
        <dbReference type="ARBA" id="ARBA00001958"/>
    </source>
</evidence>
<evidence type="ECO:0000256" key="8">
    <source>
        <dbReference type="ARBA" id="ARBA00022679"/>
    </source>
</evidence>
<feature type="binding site" evidence="16">
    <location>
        <begin position="103"/>
        <end position="106"/>
    </location>
    <ligand>
        <name>substrate</name>
    </ligand>
</feature>
<dbReference type="NCBIfam" id="TIGR00671">
    <property type="entry name" value="baf"/>
    <property type="match status" value="1"/>
</dbReference>
<proteinExistence type="inferred from homology"/>
<dbReference type="SUPFAM" id="SSF53067">
    <property type="entry name" value="Actin-like ATPase domain"/>
    <property type="match status" value="2"/>
</dbReference>
<keyword evidence="16" id="KW-0479">Metal-binding</keyword>
<dbReference type="InterPro" id="IPR004619">
    <property type="entry name" value="Type_III_PanK"/>
</dbReference>
<dbReference type="PANTHER" id="PTHR34265:SF1">
    <property type="entry name" value="TYPE III PANTOTHENATE KINASE"/>
    <property type="match status" value="1"/>
</dbReference>
<evidence type="ECO:0000256" key="16">
    <source>
        <dbReference type="HAMAP-Rule" id="MF_01274"/>
    </source>
</evidence>
<comment type="caution">
    <text evidence="17">The sequence shown here is derived from an EMBL/GenBank/DDBJ whole genome shotgun (WGS) entry which is preliminary data.</text>
</comment>
<dbReference type="PANTHER" id="PTHR34265">
    <property type="entry name" value="TYPE III PANTOTHENATE KINASE"/>
    <property type="match status" value="1"/>
</dbReference>
<evidence type="ECO:0000256" key="1">
    <source>
        <dbReference type="ARBA" id="ARBA00001206"/>
    </source>
</evidence>
<feature type="active site" description="Proton acceptor" evidence="16">
    <location>
        <position position="105"/>
    </location>
</feature>
<feature type="binding site" evidence="16">
    <location>
        <position position="128"/>
    </location>
    <ligand>
        <name>ATP</name>
        <dbReference type="ChEBI" id="CHEBI:30616"/>
    </ligand>
</feature>
<evidence type="ECO:0000256" key="5">
    <source>
        <dbReference type="ARBA" id="ARBA00011738"/>
    </source>
</evidence>
<keyword evidence="18" id="KW-1185">Reference proteome</keyword>
<comment type="catalytic activity">
    <reaction evidence="1 16">
        <text>(R)-pantothenate + ATP = (R)-4'-phosphopantothenate + ADP + H(+)</text>
        <dbReference type="Rhea" id="RHEA:16373"/>
        <dbReference type="ChEBI" id="CHEBI:10986"/>
        <dbReference type="ChEBI" id="CHEBI:15378"/>
        <dbReference type="ChEBI" id="CHEBI:29032"/>
        <dbReference type="ChEBI" id="CHEBI:30616"/>
        <dbReference type="ChEBI" id="CHEBI:456216"/>
        <dbReference type="EC" id="2.7.1.33"/>
    </reaction>
</comment>
<evidence type="ECO:0000256" key="12">
    <source>
        <dbReference type="ARBA" id="ARBA00022958"/>
    </source>
</evidence>
<protein>
    <recommendedName>
        <fullName evidence="15 16">Type III pantothenate kinase</fullName>
        <ecNumber evidence="6 16">2.7.1.33</ecNumber>
    </recommendedName>
    <alternativeName>
        <fullName evidence="16">PanK-III</fullName>
    </alternativeName>
    <alternativeName>
        <fullName evidence="16">Pantothenic acid kinase</fullName>
    </alternativeName>
</protein>
<keyword evidence="12 16" id="KW-0630">Potassium</keyword>
<dbReference type="Pfam" id="PF03309">
    <property type="entry name" value="Pan_kinase"/>
    <property type="match status" value="1"/>
</dbReference>
<evidence type="ECO:0000256" key="15">
    <source>
        <dbReference type="ARBA" id="ARBA00040883"/>
    </source>
</evidence>
<evidence type="ECO:0000313" key="17">
    <source>
        <dbReference type="EMBL" id="MFA0810575.1"/>
    </source>
</evidence>
<evidence type="ECO:0000256" key="3">
    <source>
        <dbReference type="ARBA" id="ARBA00004496"/>
    </source>
</evidence>
<evidence type="ECO:0000256" key="10">
    <source>
        <dbReference type="ARBA" id="ARBA00022777"/>
    </source>
</evidence>
<keyword evidence="10 16" id="KW-0418">Kinase</keyword>